<protein>
    <submittedName>
        <fullName evidence="3">Group II intron, maturase-specific domain</fullName>
    </submittedName>
</protein>
<organism evidence="3 4">
    <name type="scientific">Sediminibacillus halophilus</name>
    <dbReference type="NCBI Taxonomy" id="482461"/>
    <lineage>
        <taxon>Bacteria</taxon>
        <taxon>Bacillati</taxon>
        <taxon>Bacillota</taxon>
        <taxon>Bacilli</taxon>
        <taxon>Bacillales</taxon>
        <taxon>Bacillaceae</taxon>
        <taxon>Sediminibacillus</taxon>
    </lineage>
</organism>
<evidence type="ECO:0000313" key="3">
    <source>
        <dbReference type="EMBL" id="SDM31467.1"/>
    </source>
</evidence>
<gene>
    <name evidence="3" type="ORF">SAMN05216244_2323</name>
</gene>
<sequence length="182" mass="22147">MNAITTFIEKKLHLKVNRKKSAVDRPWRRKFLGFSFTSYGAPKVRVHQKSVKRLKEKIRELTSRSKGWSMEYRIRKLNQYLIGWCGYFALADTKSIFSRLDAWIRRRLRMCLWKEWKRPKTRKRKLIALGVPGWRAHEWANTRKGYWRIADSPILHKTLNNSYWNRLGLRSLYQRYIFLRQS</sequence>
<evidence type="ECO:0000259" key="2">
    <source>
        <dbReference type="Pfam" id="PF08388"/>
    </source>
</evidence>
<evidence type="ECO:0000256" key="1">
    <source>
        <dbReference type="SAM" id="Coils"/>
    </source>
</evidence>
<proteinExistence type="predicted"/>
<keyword evidence="4" id="KW-1185">Reference proteome</keyword>
<dbReference type="AlphaFoldDB" id="A0A1G9S832"/>
<reference evidence="4" key="1">
    <citation type="submission" date="2016-10" db="EMBL/GenBank/DDBJ databases">
        <authorList>
            <person name="Varghese N."/>
            <person name="Submissions S."/>
        </authorList>
    </citation>
    <scope>NUCLEOTIDE SEQUENCE [LARGE SCALE GENOMIC DNA]</scope>
    <source>
        <strain evidence="4">CGMCC 1.6199</strain>
    </source>
</reference>
<feature type="domain" description="Group II intron maturase-specific" evidence="2">
    <location>
        <begin position="51"/>
        <end position="125"/>
    </location>
</feature>
<evidence type="ECO:0000313" key="4">
    <source>
        <dbReference type="Proteomes" id="UP000182347"/>
    </source>
</evidence>
<dbReference type="InterPro" id="IPR013597">
    <property type="entry name" value="Mat_intron_G2"/>
</dbReference>
<dbReference type="Pfam" id="PF08388">
    <property type="entry name" value="GIIM"/>
    <property type="match status" value="1"/>
</dbReference>
<dbReference type="Proteomes" id="UP000182347">
    <property type="component" value="Unassembled WGS sequence"/>
</dbReference>
<keyword evidence="1" id="KW-0175">Coiled coil</keyword>
<dbReference type="EMBL" id="FNHF01000002">
    <property type="protein sequence ID" value="SDM31467.1"/>
    <property type="molecule type" value="Genomic_DNA"/>
</dbReference>
<dbReference type="STRING" id="482461.SAMN05216244_2323"/>
<accession>A0A1G9S832</accession>
<feature type="coiled-coil region" evidence="1">
    <location>
        <begin position="44"/>
        <end position="71"/>
    </location>
</feature>
<name>A0A1G9S832_9BACI</name>